<proteinExistence type="predicted"/>
<sequence>MKKIAVLGSCATRDNFNSIFNADYKKKFECVLMQNQSSIISMASKKRENPVVSADGFSEYDEWCVRSDFTKEFFDHLAKLQPDTIIVDLFGDAHFGVLEVEPGEYVSNNRWKLWRTAYYKDVLKGKVEELSIDKNREQYMELWKKSWDIVLDKLKKASPKSKIILHKIKNVKEYYNFDDNRFDIATSGKVKNVNVDYYNELLNEMHTYINKSDRSIKTIDLFKDKKEFLSFDEHPWGLFYVHYTMDYYPLFMNKLISLEKDNSWFRFFKKKKEMISE</sequence>
<accession>A0A7W1T8P0</accession>
<dbReference type="Pfam" id="PF19786">
    <property type="entry name" value="DUF6270"/>
    <property type="match status" value="1"/>
</dbReference>
<name>A0A7W1T8P0_9LIST</name>
<protein>
    <submittedName>
        <fullName evidence="1">Uncharacterized protein</fullName>
    </submittedName>
</protein>
<dbReference type="RefSeq" id="WP_181677564.1">
    <property type="nucleotide sequence ID" value="NZ_JABJVM010000019.1"/>
</dbReference>
<reference evidence="1 2" key="1">
    <citation type="submission" date="2020-08" db="EMBL/GenBank/DDBJ databases">
        <title>Listeria ohnekaius sp. nov. and Listeria portnoyii sp. nov. isolated from non-agricultural and natural environments.</title>
        <authorList>
            <person name="Weller D."/>
            <person name="Belias A.M."/>
            <person name="Liao J."/>
            <person name="Guo S."/>
            <person name="Orsi R.H."/>
            <person name="Wiedmann M."/>
        </authorList>
    </citation>
    <scope>NUCLEOTIDE SEQUENCE [LARGE SCALE GENOMIC DNA]</scope>
    <source>
        <strain evidence="1 2">FSL W9-0585</strain>
    </source>
</reference>
<dbReference type="Proteomes" id="UP000548787">
    <property type="component" value="Unassembled WGS sequence"/>
</dbReference>
<dbReference type="AlphaFoldDB" id="A0A7W1T8P0"/>
<evidence type="ECO:0000313" key="1">
    <source>
        <dbReference type="EMBL" id="MBA3927477.1"/>
    </source>
</evidence>
<evidence type="ECO:0000313" key="2">
    <source>
        <dbReference type="Proteomes" id="UP000548787"/>
    </source>
</evidence>
<dbReference type="InterPro" id="IPR046237">
    <property type="entry name" value="DUF6270"/>
</dbReference>
<gene>
    <name evidence="1" type="ORF">HPK16_14155</name>
</gene>
<keyword evidence="2" id="KW-1185">Reference proteome</keyword>
<dbReference type="EMBL" id="JABJVM010000019">
    <property type="protein sequence ID" value="MBA3927477.1"/>
    <property type="molecule type" value="Genomic_DNA"/>
</dbReference>
<organism evidence="1 2">
    <name type="scientific">Listeria rustica</name>
    <dbReference type="NCBI Taxonomy" id="2713503"/>
    <lineage>
        <taxon>Bacteria</taxon>
        <taxon>Bacillati</taxon>
        <taxon>Bacillota</taxon>
        <taxon>Bacilli</taxon>
        <taxon>Bacillales</taxon>
        <taxon>Listeriaceae</taxon>
        <taxon>Listeria</taxon>
    </lineage>
</organism>
<comment type="caution">
    <text evidence="1">The sequence shown here is derived from an EMBL/GenBank/DDBJ whole genome shotgun (WGS) entry which is preliminary data.</text>
</comment>